<dbReference type="GO" id="GO:0016787">
    <property type="term" value="F:hydrolase activity"/>
    <property type="evidence" value="ECO:0007669"/>
    <property type="project" value="UniProtKB-KW"/>
</dbReference>
<dbReference type="Proteomes" id="UP001237823">
    <property type="component" value="Unassembled WGS sequence"/>
</dbReference>
<evidence type="ECO:0000313" key="4">
    <source>
        <dbReference type="Proteomes" id="UP001237823"/>
    </source>
</evidence>
<sequence>MQHARRPSSLPGVLLTIAVLVVAVVVAAVVWTRSPAAPAPAAASTPTAAPTPAETPLPVDADGIPLSERPAPHEPATVDLARTWRAPADLPPDGRLLHVSVPGTTSHFVARDALLWLPPAALVADPPPLPVAVLMPGQSKGSGPDDMESGGQIARSMDAIAALHRGLAPIVVVPDQLGPRSGNPMCIDGPLGNSRSYLEHDVPAWITGHLRVQTGAAAWTIGGFSQGGTCAIQLGAGDPDRFGNIIDVSGELGPSLGDPARTIARGFSGNAAAYRAAQPLAVMARHGHYASTWAFFTAAQLDTHYGPAMPVVADRAAAVGMHVTRWVLPGARHNWTMARAAIAAGMAWLEPHVGLAPAD</sequence>
<dbReference type="Gene3D" id="3.40.50.1820">
    <property type="entry name" value="alpha/beta hydrolase"/>
    <property type="match status" value="1"/>
</dbReference>
<dbReference type="InterPro" id="IPR050583">
    <property type="entry name" value="Mycobacterial_A85_antigen"/>
</dbReference>
<gene>
    <name evidence="3" type="ORF">QUG92_16420</name>
</gene>
<keyword evidence="2" id="KW-0472">Membrane</keyword>
<dbReference type="InterPro" id="IPR029058">
    <property type="entry name" value="AB_hydrolase_fold"/>
</dbReference>
<keyword evidence="3" id="KW-0378">Hydrolase</keyword>
<feature type="transmembrane region" description="Helical" evidence="2">
    <location>
        <begin position="12"/>
        <end position="31"/>
    </location>
</feature>
<accession>A0ABT7TAV9</accession>
<feature type="region of interest" description="Disordered" evidence="1">
    <location>
        <begin position="37"/>
        <end position="56"/>
    </location>
</feature>
<evidence type="ECO:0000313" key="3">
    <source>
        <dbReference type="EMBL" id="MDM7886695.1"/>
    </source>
</evidence>
<organism evidence="3 4">
    <name type="scientific">Curtobacterium citri</name>
    <dbReference type="NCBI Taxonomy" id="3055139"/>
    <lineage>
        <taxon>Bacteria</taxon>
        <taxon>Bacillati</taxon>
        <taxon>Actinomycetota</taxon>
        <taxon>Actinomycetes</taxon>
        <taxon>Micrococcales</taxon>
        <taxon>Microbacteriaceae</taxon>
        <taxon>Curtobacterium</taxon>
    </lineage>
</organism>
<evidence type="ECO:0000256" key="2">
    <source>
        <dbReference type="SAM" id="Phobius"/>
    </source>
</evidence>
<proteinExistence type="predicted"/>
<dbReference type="PANTHER" id="PTHR48098">
    <property type="entry name" value="ENTEROCHELIN ESTERASE-RELATED"/>
    <property type="match status" value="1"/>
</dbReference>
<keyword evidence="2" id="KW-1133">Transmembrane helix</keyword>
<name>A0ABT7TAV9_9MICO</name>
<keyword evidence="2" id="KW-0812">Transmembrane</keyword>
<reference evidence="3 4" key="1">
    <citation type="submission" date="2023-06" db="EMBL/GenBank/DDBJ databases">
        <authorList>
            <person name="Feng G."/>
            <person name="Li J."/>
            <person name="Zhu H."/>
        </authorList>
    </citation>
    <scope>NUCLEOTIDE SEQUENCE [LARGE SCALE GENOMIC DNA]</scope>
    <source>
        <strain evidence="3 4">RHCKG23</strain>
    </source>
</reference>
<evidence type="ECO:0000256" key="1">
    <source>
        <dbReference type="SAM" id="MobiDB-lite"/>
    </source>
</evidence>
<keyword evidence="4" id="KW-1185">Reference proteome</keyword>
<dbReference type="PANTHER" id="PTHR48098:SF1">
    <property type="entry name" value="DIACYLGLYCEROL ACYLTRANSFERASE_MYCOLYLTRANSFERASE AG85A"/>
    <property type="match status" value="1"/>
</dbReference>
<dbReference type="InterPro" id="IPR000801">
    <property type="entry name" value="Esterase-like"/>
</dbReference>
<protein>
    <submittedName>
        <fullName evidence="3">Alpha/beta hydrolase-fold protein</fullName>
    </submittedName>
</protein>
<comment type="caution">
    <text evidence="3">The sequence shown here is derived from an EMBL/GenBank/DDBJ whole genome shotgun (WGS) entry which is preliminary data.</text>
</comment>
<dbReference type="EMBL" id="JAUCML010000015">
    <property type="protein sequence ID" value="MDM7886695.1"/>
    <property type="molecule type" value="Genomic_DNA"/>
</dbReference>
<dbReference type="Pfam" id="PF00756">
    <property type="entry name" value="Esterase"/>
    <property type="match status" value="1"/>
</dbReference>
<dbReference type="RefSeq" id="WP_289460007.1">
    <property type="nucleotide sequence ID" value="NZ_JAUCML010000015.1"/>
</dbReference>
<dbReference type="SUPFAM" id="SSF53474">
    <property type="entry name" value="alpha/beta-Hydrolases"/>
    <property type="match status" value="1"/>
</dbReference>